<dbReference type="RefSeq" id="WP_084088393.1">
    <property type="nucleotide sequence ID" value="NZ_FQUS01000023.1"/>
</dbReference>
<dbReference type="CDD" id="cd07715">
    <property type="entry name" value="TaR3-like_MBL-fold"/>
    <property type="match status" value="1"/>
</dbReference>
<sequence length="289" mass="33311">MSDEPSPSCTCTFWGVRGSTPCPNREHMEYGGNTTCVQVQLPEREEILVFDSGTGIRNLGQQLMQRDHDLSGRIFLTHPHWDHIQGFPFFEPLRGSSNKFHIHMPVQEEGSCREIMSGHFSKTFFPVALDMLDAELSFVNQPPERRSYEGYEMEFMKANHSINTAIYKLHVNDRQLVFAPDNELVPSAYCDNPEQMARISAFISGADLLIHDAQYNLELYENRQGWGHSPWEEVVRVARKSKVRKLCLTHHDPGANDEQLRRLDEHLELEYGSFFETIELAKEGQTKRI</sequence>
<dbReference type="InterPro" id="IPR036866">
    <property type="entry name" value="RibonucZ/Hydroxyglut_hydro"/>
</dbReference>
<accession>A0A1M5IES5</accession>
<dbReference type="AlphaFoldDB" id="A0A1M5IES5"/>
<dbReference type="OrthoDB" id="9781189at2"/>
<protein>
    <submittedName>
        <fullName evidence="2">Phosphoribosyl 1,2-cyclic phosphodiesterase</fullName>
    </submittedName>
</protein>
<dbReference type="Pfam" id="PF12706">
    <property type="entry name" value="Lactamase_B_2"/>
    <property type="match status" value="1"/>
</dbReference>
<name>A0A1M5IES5_9BACT</name>
<dbReference type="Gene3D" id="3.60.15.10">
    <property type="entry name" value="Ribonuclease Z/Hydroxyacylglutathione hydrolase-like"/>
    <property type="match status" value="1"/>
</dbReference>
<dbReference type="PANTHER" id="PTHR42663:SF4">
    <property type="entry name" value="SLL1036 PROTEIN"/>
    <property type="match status" value="1"/>
</dbReference>
<reference evidence="2 3" key="1">
    <citation type="submission" date="2016-11" db="EMBL/GenBank/DDBJ databases">
        <authorList>
            <person name="Jaros S."/>
            <person name="Januszkiewicz K."/>
            <person name="Wedrychowicz H."/>
        </authorList>
    </citation>
    <scope>NUCLEOTIDE SEQUENCE [LARGE SCALE GENOMIC DNA]</scope>
    <source>
        <strain evidence="2 3">DSM 21986</strain>
    </source>
</reference>
<dbReference type="EMBL" id="FQUS01000023">
    <property type="protein sequence ID" value="SHG26323.1"/>
    <property type="molecule type" value="Genomic_DNA"/>
</dbReference>
<organism evidence="2 3">
    <name type="scientific">Fodinibius roseus</name>
    <dbReference type="NCBI Taxonomy" id="1194090"/>
    <lineage>
        <taxon>Bacteria</taxon>
        <taxon>Pseudomonadati</taxon>
        <taxon>Balneolota</taxon>
        <taxon>Balneolia</taxon>
        <taxon>Balneolales</taxon>
        <taxon>Balneolaceae</taxon>
        <taxon>Fodinibius</taxon>
    </lineage>
</organism>
<evidence type="ECO:0000313" key="3">
    <source>
        <dbReference type="Proteomes" id="UP000184041"/>
    </source>
</evidence>
<proteinExistence type="predicted"/>
<keyword evidence="3" id="KW-1185">Reference proteome</keyword>
<gene>
    <name evidence="2" type="ORF">SAMN05443144_12310</name>
</gene>
<dbReference type="PANTHER" id="PTHR42663">
    <property type="entry name" value="HYDROLASE C777.06C-RELATED-RELATED"/>
    <property type="match status" value="1"/>
</dbReference>
<dbReference type="InterPro" id="IPR001279">
    <property type="entry name" value="Metallo-B-lactamas"/>
</dbReference>
<dbReference type="Proteomes" id="UP000184041">
    <property type="component" value="Unassembled WGS sequence"/>
</dbReference>
<dbReference type="SUPFAM" id="SSF56281">
    <property type="entry name" value="Metallo-hydrolase/oxidoreductase"/>
    <property type="match status" value="1"/>
</dbReference>
<dbReference type="STRING" id="1194090.SAMN05443144_12310"/>
<feature type="domain" description="Metallo-beta-lactamase" evidence="1">
    <location>
        <begin position="50"/>
        <end position="251"/>
    </location>
</feature>
<evidence type="ECO:0000313" key="2">
    <source>
        <dbReference type="EMBL" id="SHG26323.1"/>
    </source>
</evidence>
<evidence type="ECO:0000259" key="1">
    <source>
        <dbReference type="Pfam" id="PF12706"/>
    </source>
</evidence>